<dbReference type="SUPFAM" id="SSF46689">
    <property type="entry name" value="Homeodomain-like"/>
    <property type="match status" value="1"/>
</dbReference>
<evidence type="ECO:0000256" key="2">
    <source>
        <dbReference type="ARBA" id="ARBA00022833"/>
    </source>
</evidence>
<feature type="domain" description="Myb-like" evidence="4">
    <location>
        <begin position="647"/>
        <end position="708"/>
    </location>
</feature>
<sequence>MISSNFAVAWYWVIETLADDKGFDTSVLKALMYLAPNFFADAPETVLERVALRYLEECVDEVRDCGGEISSPPRSPIDGSRSCEEVLCSHLRKMETSSNMEKDRFGTYIRGIHQFIIQKRASVPKLSLDLLKGSILEGKYPSLSECSGLIRHDQEDLLQSNIEGEHERVKRLRFSTRGNGMEISEKSASGSAQHLFNQYFSDSDKTDRPHKDIVGVEGNKIQSLERSDTLKPSGKENTNLDDDERHLSAQVPDALISSKCTQISVKDVSIPHNNSTALPNAHKNSTALPNPHNNSTDLPNLPLNECGEKLIPTCTENDQHHGNTIGIPVALSNDVLEDADFEPADEIVAAVKHHLLRSQAKNNQDSIVGDWTEQSLCIKCHNGGQLLTCSANGCSVAIHDSCLGSVEFDKAGFFYCPFCTYLRAKKNLSTFLGKGIGRRQTGQATVVKLLDDLSCHYPTGRLNGDSLRAEHHKKMEVTDFSRQAEKQVRVVRCDDSTSVVKINDEQIVDEAATTVEGTDTAFLNEQVENLQSTETHTAVDNGNLPCKNGNTSHGEHDAAVLQQKGETSTVNDHQNIQEPSSDEQVKDTSDDDTGNQVSPSQNSGRHHKKAQEADPETVENQKRFKSSPGKRRHAYQAKRYSNPLMPPGRRTKLPWTPEEEATLKEGMEIFAANGSGNIPWRKILDFGSHVFHKTRMPGDLKDKWRNIKIKEGIQK</sequence>
<dbReference type="InterPro" id="IPR013083">
    <property type="entry name" value="Znf_RING/FYVE/PHD"/>
</dbReference>
<dbReference type="EMBL" id="LR862137">
    <property type="protein sequence ID" value="CAD1844249.1"/>
    <property type="molecule type" value="Genomic_DNA"/>
</dbReference>
<evidence type="ECO:0000256" key="3">
    <source>
        <dbReference type="SAM" id="MobiDB-lite"/>
    </source>
</evidence>
<proteinExistence type="predicted"/>
<evidence type="ECO:0000259" key="4">
    <source>
        <dbReference type="PROSITE" id="PS50090"/>
    </source>
</evidence>
<feature type="compositionally biased region" description="Basic residues" evidence="3">
    <location>
        <begin position="623"/>
        <end position="636"/>
    </location>
</feature>
<organism evidence="5">
    <name type="scientific">Ananas comosus var. bracteatus</name>
    <name type="common">red pineapple</name>
    <dbReference type="NCBI Taxonomy" id="296719"/>
    <lineage>
        <taxon>Eukaryota</taxon>
        <taxon>Viridiplantae</taxon>
        <taxon>Streptophyta</taxon>
        <taxon>Embryophyta</taxon>
        <taxon>Tracheophyta</taxon>
        <taxon>Spermatophyta</taxon>
        <taxon>Magnoliopsida</taxon>
        <taxon>Liliopsida</taxon>
        <taxon>Poales</taxon>
        <taxon>Bromeliaceae</taxon>
        <taxon>Bromelioideae</taxon>
        <taxon>Ananas</taxon>
    </lineage>
</organism>
<dbReference type="CDD" id="cd11660">
    <property type="entry name" value="SANT_TRF"/>
    <property type="match status" value="1"/>
</dbReference>
<dbReference type="PANTHER" id="PTHR47863">
    <property type="entry name" value="RING/FYVE/PHD ZINC FINGER SUPERFAMILY PROTEIN"/>
    <property type="match status" value="1"/>
</dbReference>
<gene>
    <name evidence="5" type="ORF">CB5_LOCUS27460</name>
</gene>
<dbReference type="GO" id="GO:0008270">
    <property type="term" value="F:zinc ion binding"/>
    <property type="evidence" value="ECO:0007669"/>
    <property type="project" value="UniProtKB-KW"/>
</dbReference>
<dbReference type="SUPFAM" id="SSF57903">
    <property type="entry name" value="FYVE/PHD zinc finger"/>
    <property type="match status" value="1"/>
</dbReference>
<keyword evidence="2" id="KW-0862">Zinc</keyword>
<feature type="compositionally biased region" description="Polar residues" evidence="3">
    <location>
        <begin position="564"/>
        <end position="579"/>
    </location>
</feature>
<dbReference type="Gene3D" id="3.30.40.10">
    <property type="entry name" value="Zinc/RING finger domain, C3HC4 (zinc finger)"/>
    <property type="match status" value="1"/>
</dbReference>
<feature type="compositionally biased region" description="Polar residues" evidence="3">
    <location>
        <begin position="594"/>
        <end position="603"/>
    </location>
</feature>
<dbReference type="PANTHER" id="PTHR47863:SF4">
    <property type="entry name" value="RING_FYVE_PHD ZINC FINGER SUPERFAMILY PROTEIN"/>
    <property type="match status" value="1"/>
</dbReference>
<keyword evidence="1" id="KW-0863">Zinc-finger</keyword>
<feature type="region of interest" description="Disordered" evidence="3">
    <location>
        <begin position="535"/>
        <end position="654"/>
    </location>
</feature>
<dbReference type="InterPro" id="IPR001005">
    <property type="entry name" value="SANT/Myb"/>
</dbReference>
<feature type="compositionally biased region" description="Basic and acidic residues" evidence="3">
    <location>
        <begin position="202"/>
        <end position="214"/>
    </location>
</feature>
<protein>
    <recommendedName>
        <fullName evidence="4">Myb-like domain-containing protein</fullName>
    </recommendedName>
</protein>
<evidence type="ECO:0000313" key="5">
    <source>
        <dbReference type="EMBL" id="CAD1844249.1"/>
    </source>
</evidence>
<dbReference type="Gene3D" id="1.10.10.60">
    <property type="entry name" value="Homeodomain-like"/>
    <property type="match status" value="1"/>
</dbReference>
<name>A0A6V7QM68_ANACO</name>
<feature type="region of interest" description="Disordered" evidence="3">
    <location>
        <begin position="201"/>
        <end position="243"/>
    </location>
</feature>
<dbReference type="AlphaFoldDB" id="A0A6V7QM68"/>
<keyword evidence="1" id="KW-0479">Metal-binding</keyword>
<reference evidence="5" key="1">
    <citation type="submission" date="2020-07" db="EMBL/GenBank/DDBJ databases">
        <authorList>
            <person name="Lin J."/>
        </authorList>
    </citation>
    <scope>NUCLEOTIDE SEQUENCE</scope>
</reference>
<accession>A0A6V7QM68</accession>
<evidence type="ECO:0000256" key="1">
    <source>
        <dbReference type="ARBA" id="ARBA00022771"/>
    </source>
</evidence>
<dbReference type="InterPro" id="IPR011011">
    <property type="entry name" value="Znf_FYVE_PHD"/>
</dbReference>
<dbReference type="PROSITE" id="PS50090">
    <property type="entry name" value="MYB_LIKE"/>
    <property type="match status" value="1"/>
</dbReference>
<dbReference type="InterPro" id="IPR009057">
    <property type="entry name" value="Homeodomain-like_sf"/>
</dbReference>
<dbReference type="SMART" id="SM00717">
    <property type="entry name" value="SANT"/>
    <property type="match status" value="1"/>
</dbReference>